<gene>
    <name evidence="1" type="ORF">BpHYR1_047099</name>
</gene>
<protein>
    <submittedName>
        <fullName evidence="1">Uncharacterized protein</fullName>
    </submittedName>
</protein>
<evidence type="ECO:0000313" key="2">
    <source>
        <dbReference type="Proteomes" id="UP000276133"/>
    </source>
</evidence>
<dbReference type="Proteomes" id="UP000276133">
    <property type="component" value="Unassembled WGS sequence"/>
</dbReference>
<keyword evidence="2" id="KW-1185">Reference proteome</keyword>
<dbReference type="EMBL" id="REGN01007900">
    <property type="protein sequence ID" value="RNA04969.1"/>
    <property type="molecule type" value="Genomic_DNA"/>
</dbReference>
<organism evidence="1 2">
    <name type="scientific">Brachionus plicatilis</name>
    <name type="common">Marine rotifer</name>
    <name type="synonym">Brachionus muelleri</name>
    <dbReference type="NCBI Taxonomy" id="10195"/>
    <lineage>
        <taxon>Eukaryota</taxon>
        <taxon>Metazoa</taxon>
        <taxon>Spiralia</taxon>
        <taxon>Gnathifera</taxon>
        <taxon>Rotifera</taxon>
        <taxon>Eurotatoria</taxon>
        <taxon>Monogononta</taxon>
        <taxon>Pseudotrocha</taxon>
        <taxon>Ploima</taxon>
        <taxon>Brachionidae</taxon>
        <taxon>Brachionus</taxon>
    </lineage>
</organism>
<sequence length="130" mass="14857">MRRSTSTPSCLRYCSKTNSVEMQCVPNPQKKSVNGRDGYVYWKGALDHIVVQIVTQGSHLKMAHGHSGKPVRFDQFSTVGRVDPTSRVEKTQNHFQTVHIVLIAQKLIQQKQLTDYIDYEQKLGEQVNKK</sequence>
<evidence type="ECO:0000313" key="1">
    <source>
        <dbReference type="EMBL" id="RNA04969.1"/>
    </source>
</evidence>
<reference evidence="1 2" key="1">
    <citation type="journal article" date="2018" name="Sci. Rep.">
        <title>Genomic signatures of local adaptation to the degree of environmental predictability in rotifers.</title>
        <authorList>
            <person name="Franch-Gras L."/>
            <person name="Hahn C."/>
            <person name="Garcia-Roger E.M."/>
            <person name="Carmona M.J."/>
            <person name="Serra M."/>
            <person name="Gomez A."/>
        </authorList>
    </citation>
    <scope>NUCLEOTIDE SEQUENCE [LARGE SCALE GENOMIC DNA]</scope>
    <source>
        <strain evidence="1">HYR1</strain>
    </source>
</reference>
<dbReference type="AlphaFoldDB" id="A0A3M7Q1G3"/>
<proteinExistence type="predicted"/>
<comment type="caution">
    <text evidence="1">The sequence shown here is derived from an EMBL/GenBank/DDBJ whole genome shotgun (WGS) entry which is preliminary data.</text>
</comment>
<accession>A0A3M7Q1G3</accession>
<name>A0A3M7Q1G3_BRAPC</name>